<evidence type="ECO:0000313" key="1">
    <source>
        <dbReference type="EMBL" id="KAJ9090459.1"/>
    </source>
</evidence>
<name>A0ACC2UTL9_9FUNG</name>
<organism evidence="1 2">
    <name type="scientific">Entomophthora muscae</name>
    <dbReference type="NCBI Taxonomy" id="34485"/>
    <lineage>
        <taxon>Eukaryota</taxon>
        <taxon>Fungi</taxon>
        <taxon>Fungi incertae sedis</taxon>
        <taxon>Zoopagomycota</taxon>
        <taxon>Entomophthoromycotina</taxon>
        <taxon>Entomophthoromycetes</taxon>
        <taxon>Entomophthorales</taxon>
        <taxon>Entomophthoraceae</taxon>
        <taxon>Entomophthora</taxon>
    </lineage>
</organism>
<dbReference type="EMBL" id="QTSX02000005">
    <property type="protein sequence ID" value="KAJ9090459.1"/>
    <property type="molecule type" value="Genomic_DNA"/>
</dbReference>
<keyword evidence="2" id="KW-1185">Reference proteome</keyword>
<protein>
    <submittedName>
        <fullName evidence="1">Uncharacterized protein</fullName>
    </submittedName>
</protein>
<evidence type="ECO:0000313" key="2">
    <source>
        <dbReference type="Proteomes" id="UP001165960"/>
    </source>
</evidence>
<gene>
    <name evidence="1" type="ORF">DSO57_1002354</name>
</gene>
<dbReference type="Proteomes" id="UP001165960">
    <property type="component" value="Unassembled WGS sequence"/>
</dbReference>
<comment type="caution">
    <text evidence="1">The sequence shown here is derived from an EMBL/GenBank/DDBJ whole genome shotgun (WGS) entry which is preliminary data.</text>
</comment>
<reference evidence="1" key="1">
    <citation type="submission" date="2022-04" db="EMBL/GenBank/DDBJ databases">
        <title>Genome of the entomopathogenic fungus Entomophthora muscae.</title>
        <authorList>
            <person name="Elya C."/>
            <person name="Lovett B.R."/>
            <person name="Lee E."/>
            <person name="Macias A.M."/>
            <person name="Hajek A.E."/>
            <person name="De Bivort B.L."/>
            <person name="Kasson M.T."/>
            <person name="De Fine Licht H.H."/>
            <person name="Stajich J.E."/>
        </authorList>
    </citation>
    <scope>NUCLEOTIDE SEQUENCE</scope>
    <source>
        <strain evidence="1">Berkeley</strain>
    </source>
</reference>
<proteinExistence type="predicted"/>
<accession>A0ACC2UTL9</accession>
<sequence length="289" mass="33230">MFHPSRGGVRGGQDQFSWDNVKEDKYRENYLGHSLKAPVGRWQKGKDLTWYTKNNDEKEAARAAELKAIKEAEEEAMLEALGYPVKKKTNTSMIDAKELNNILQKGSQLADESKNEDLEIRGLGFKDSASKSLTGKVEATKFTSDISFSTGMPTVSPNKKVSSEKVNQQPGENDSDDSNSHRKHKDKKHKKSKSKSKSKKRRHDSDDERKAKKHSSRSKPSESKSRHSKNEPTRHSRETFDDREASRNQQHSQRRDYSPSRRAHRDDPTPRRSRSPRREGYSSRNRSRY</sequence>